<dbReference type="InterPro" id="IPR036388">
    <property type="entry name" value="WH-like_DNA-bd_sf"/>
</dbReference>
<reference evidence="11 12" key="1">
    <citation type="submission" date="2016-01" db="EMBL/GenBank/DDBJ databases">
        <title>The new phylogeny of the genus Mycobacterium.</title>
        <authorList>
            <person name="Tarcisio F."/>
            <person name="Conor M."/>
            <person name="Antonella G."/>
            <person name="Elisabetta G."/>
            <person name="Giulia F.S."/>
            <person name="Sara T."/>
            <person name="Anna F."/>
            <person name="Clotilde B."/>
            <person name="Roberto B."/>
            <person name="Veronica D.S."/>
            <person name="Fabio R."/>
            <person name="Monica P."/>
            <person name="Olivier J."/>
            <person name="Enrico T."/>
            <person name="Nicola S."/>
        </authorList>
    </citation>
    <scope>NUCLEOTIDE SEQUENCE [LARGE SCALE GENOMIC DNA]</scope>
    <source>
        <strain evidence="11 12">DSM 45731</strain>
    </source>
</reference>
<dbReference type="SUPFAM" id="SSF46767">
    <property type="entry name" value="Methylated DNA-protein cysteine methyltransferase, C-terminal domain"/>
    <property type="match status" value="1"/>
</dbReference>
<comment type="miscellaneous">
    <text evidence="8">This enzyme catalyzes only one turnover and therefore is not strictly catalytic. According to one definition, an enzyme is a biocatalyst that acts repeatedly and over many reaction cycles.</text>
</comment>
<keyword evidence="8" id="KW-0963">Cytoplasm</keyword>
<dbReference type="InterPro" id="IPR014048">
    <property type="entry name" value="MethylDNA_cys_MeTrfase_DNA-bd"/>
</dbReference>
<dbReference type="EC" id="2.1.1.63" evidence="8"/>
<dbReference type="SUPFAM" id="SSF53155">
    <property type="entry name" value="Methylated DNA-protein cysteine methyltransferase domain"/>
    <property type="match status" value="1"/>
</dbReference>
<dbReference type="Pfam" id="PF02870">
    <property type="entry name" value="Methyltransf_1N"/>
    <property type="match status" value="1"/>
</dbReference>
<keyword evidence="12" id="KW-1185">Reference proteome</keyword>
<evidence type="ECO:0000256" key="8">
    <source>
        <dbReference type="HAMAP-Rule" id="MF_00772"/>
    </source>
</evidence>
<comment type="caution">
    <text evidence="11">The sequence shown here is derived from an EMBL/GenBank/DDBJ whole genome shotgun (WGS) entry which is preliminary data.</text>
</comment>
<feature type="domain" description="Methylguanine DNA methyltransferase ribonuclease-like" evidence="10">
    <location>
        <begin position="15"/>
        <end position="82"/>
    </location>
</feature>
<dbReference type="GO" id="GO:0006307">
    <property type="term" value="P:DNA alkylation repair"/>
    <property type="evidence" value="ECO:0007669"/>
    <property type="project" value="UniProtKB-UniRule"/>
</dbReference>
<comment type="catalytic activity">
    <reaction evidence="1 8">
        <text>a 4-O-methyl-thymidine in DNA + L-cysteinyl-[protein] = a thymidine in DNA + S-methyl-L-cysteinyl-[protein]</text>
        <dbReference type="Rhea" id="RHEA:53428"/>
        <dbReference type="Rhea" id="RHEA-COMP:10131"/>
        <dbReference type="Rhea" id="RHEA-COMP:10132"/>
        <dbReference type="Rhea" id="RHEA-COMP:13555"/>
        <dbReference type="Rhea" id="RHEA-COMP:13556"/>
        <dbReference type="ChEBI" id="CHEBI:29950"/>
        <dbReference type="ChEBI" id="CHEBI:82612"/>
        <dbReference type="ChEBI" id="CHEBI:137386"/>
        <dbReference type="ChEBI" id="CHEBI:137387"/>
        <dbReference type="EC" id="2.1.1.63"/>
    </reaction>
</comment>
<dbReference type="Gene3D" id="3.30.160.70">
    <property type="entry name" value="Methylated DNA-protein cysteine methyltransferase domain"/>
    <property type="match status" value="1"/>
</dbReference>
<evidence type="ECO:0000256" key="7">
    <source>
        <dbReference type="ARBA" id="ARBA00049348"/>
    </source>
</evidence>
<dbReference type="Gene3D" id="1.10.10.10">
    <property type="entry name" value="Winged helix-like DNA-binding domain superfamily/Winged helix DNA-binding domain"/>
    <property type="match status" value="1"/>
</dbReference>
<dbReference type="HAMAP" id="MF_00772">
    <property type="entry name" value="OGT"/>
    <property type="match status" value="1"/>
</dbReference>
<evidence type="ECO:0000256" key="2">
    <source>
        <dbReference type="ARBA" id="ARBA00008711"/>
    </source>
</evidence>
<evidence type="ECO:0000256" key="5">
    <source>
        <dbReference type="ARBA" id="ARBA00022763"/>
    </source>
</evidence>
<evidence type="ECO:0000259" key="9">
    <source>
        <dbReference type="Pfam" id="PF01035"/>
    </source>
</evidence>
<dbReference type="FunFam" id="1.10.10.10:FF:000214">
    <property type="entry name" value="Methylated-DNA--protein-cysteine methyltransferase"/>
    <property type="match status" value="1"/>
</dbReference>
<dbReference type="RefSeq" id="WP_085198874.1">
    <property type="nucleotide sequence ID" value="NZ_JACKVI010000009.1"/>
</dbReference>
<dbReference type="GO" id="GO:0003908">
    <property type="term" value="F:methylated-DNA-[protein]-cysteine S-methyltransferase activity"/>
    <property type="evidence" value="ECO:0007669"/>
    <property type="project" value="UniProtKB-UniRule"/>
</dbReference>
<keyword evidence="5 8" id="KW-0227">DNA damage</keyword>
<comment type="catalytic activity">
    <reaction evidence="7 8">
        <text>a 6-O-methyl-2'-deoxyguanosine in DNA + L-cysteinyl-[protein] = S-methyl-L-cysteinyl-[protein] + a 2'-deoxyguanosine in DNA</text>
        <dbReference type="Rhea" id="RHEA:24000"/>
        <dbReference type="Rhea" id="RHEA-COMP:10131"/>
        <dbReference type="Rhea" id="RHEA-COMP:10132"/>
        <dbReference type="Rhea" id="RHEA-COMP:11367"/>
        <dbReference type="Rhea" id="RHEA-COMP:11368"/>
        <dbReference type="ChEBI" id="CHEBI:29950"/>
        <dbReference type="ChEBI" id="CHEBI:82612"/>
        <dbReference type="ChEBI" id="CHEBI:85445"/>
        <dbReference type="ChEBI" id="CHEBI:85448"/>
        <dbReference type="EC" id="2.1.1.63"/>
    </reaction>
</comment>
<comment type="function">
    <text evidence="8">Involved in the cellular defense against the biological effects of O6-methylguanine (O6-MeG) and O4-methylthymine (O4-MeT) in DNA. Repairs the methylated nucleobase in DNA by stoichiometrically transferring the methyl group to a cysteine residue in the enzyme. This is a suicide reaction: the enzyme is irreversibly inactivated.</text>
</comment>
<evidence type="ECO:0000313" key="12">
    <source>
        <dbReference type="Proteomes" id="UP000194000"/>
    </source>
</evidence>
<dbReference type="AlphaFoldDB" id="A0A1X1UPC8"/>
<gene>
    <name evidence="11" type="ORF">AWC06_19700</name>
</gene>
<comment type="subcellular location">
    <subcellularLocation>
        <location evidence="8">Cytoplasm</location>
    </subcellularLocation>
</comment>
<name>A0A1X1UPC8_9MYCO</name>
<dbReference type="InterPro" id="IPR008332">
    <property type="entry name" value="MethylG_MeTrfase_N"/>
</dbReference>
<dbReference type="Proteomes" id="UP000194000">
    <property type="component" value="Unassembled WGS sequence"/>
</dbReference>
<keyword evidence="6 8" id="KW-0234">DNA repair</keyword>
<evidence type="ECO:0000256" key="3">
    <source>
        <dbReference type="ARBA" id="ARBA00022603"/>
    </source>
</evidence>
<evidence type="ECO:0000313" key="11">
    <source>
        <dbReference type="EMBL" id="ORV58617.1"/>
    </source>
</evidence>
<keyword evidence="3 8" id="KW-0489">Methyltransferase</keyword>
<dbReference type="OrthoDB" id="9802228at2"/>
<evidence type="ECO:0000256" key="6">
    <source>
        <dbReference type="ARBA" id="ARBA00023204"/>
    </source>
</evidence>
<dbReference type="STRING" id="1260918.AWC06_19700"/>
<dbReference type="GO" id="GO:0005737">
    <property type="term" value="C:cytoplasm"/>
    <property type="evidence" value="ECO:0007669"/>
    <property type="project" value="UniProtKB-SubCell"/>
</dbReference>
<dbReference type="CDD" id="cd06445">
    <property type="entry name" value="ATase"/>
    <property type="match status" value="1"/>
</dbReference>
<organism evidence="11 12">
    <name type="scientific">Mycobacterium fragae</name>
    <dbReference type="NCBI Taxonomy" id="1260918"/>
    <lineage>
        <taxon>Bacteria</taxon>
        <taxon>Bacillati</taxon>
        <taxon>Actinomycetota</taxon>
        <taxon>Actinomycetes</taxon>
        <taxon>Mycobacteriales</taxon>
        <taxon>Mycobacteriaceae</taxon>
        <taxon>Mycobacterium</taxon>
    </lineage>
</organism>
<accession>A0A1X1UPC8</accession>
<keyword evidence="4 8" id="KW-0808">Transferase</keyword>
<dbReference type="Pfam" id="PF01035">
    <property type="entry name" value="DNA_binding_1"/>
    <property type="match status" value="1"/>
</dbReference>
<dbReference type="InterPro" id="IPR036631">
    <property type="entry name" value="MGMT_N_sf"/>
</dbReference>
<dbReference type="NCBIfam" id="TIGR00589">
    <property type="entry name" value="ogt"/>
    <property type="match status" value="1"/>
</dbReference>
<dbReference type="InterPro" id="IPR036217">
    <property type="entry name" value="MethylDNA_cys_MeTrfase_DNAb"/>
</dbReference>
<sequence length="169" mass="18271">MSSATASARHVIVGSPIGPLTLVRDDHGLTGLYFPGHWTRPDPASFGPRVDAGDDHGFDEAIVQLTEYFLGERREFNLPLDPRGSERARRVWRLLAEIPYGQTTTYGALARMVGGGISARAIGGFVGHNPLSIFIACHRVLGSTGKLTGYAGGLDRKRYLLELEKAIPG</sequence>
<feature type="active site" description="Nucleophile; methyl group acceptor" evidence="8">
    <location>
        <position position="137"/>
    </location>
</feature>
<protein>
    <recommendedName>
        <fullName evidence="8">Methylated-DNA--protein-cysteine methyltransferase</fullName>
        <ecNumber evidence="8">2.1.1.63</ecNumber>
    </recommendedName>
    <alternativeName>
        <fullName evidence="8">6-O-methylguanine-DNA methyltransferase</fullName>
        <shortName evidence="8">MGMT</shortName>
    </alternativeName>
    <alternativeName>
        <fullName evidence="8">O-6-methylguanine-DNA-alkyltransferase</fullName>
    </alternativeName>
</protein>
<evidence type="ECO:0000256" key="4">
    <source>
        <dbReference type="ARBA" id="ARBA00022679"/>
    </source>
</evidence>
<evidence type="ECO:0000256" key="1">
    <source>
        <dbReference type="ARBA" id="ARBA00001286"/>
    </source>
</evidence>
<dbReference type="PANTHER" id="PTHR10815:SF5">
    <property type="entry name" value="METHYLATED-DNA--PROTEIN-CYSTEINE METHYLTRANSFERASE"/>
    <property type="match status" value="1"/>
</dbReference>
<evidence type="ECO:0000259" key="10">
    <source>
        <dbReference type="Pfam" id="PF02870"/>
    </source>
</evidence>
<dbReference type="GO" id="GO:0032259">
    <property type="term" value="P:methylation"/>
    <property type="evidence" value="ECO:0007669"/>
    <property type="project" value="UniProtKB-KW"/>
</dbReference>
<comment type="similarity">
    <text evidence="2 8">Belongs to the MGMT family.</text>
</comment>
<dbReference type="InterPro" id="IPR023546">
    <property type="entry name" value="MGMT"/>
</dbReference>
<feature type="domain" description="Methylated-DNA-[protein]-cysteine S-methyltransferase DNA binding" evidence="9">
    <location>
        <begin position="88"/>
        <end position="165"/>
    </location>
</feature>
<dbReference type="PANTHER" id="PTHR10815">
    <property type="entry name" value="METHYLATED-DNA--PROTEIN-CYSTEINE METHYLTRANSFERASE"/>
    <property type="match status" value="1"/>
</dbReference>
<proteinExistence type="inferred from homology"/>
<dbReference type="EMBL" id="LQOW01000026">
    <property type="protein sequence ID" value="ORV58617.1"/>
    <property type="molecule type" value="Genomic_DNA"/>
</dbReference>